<evidence type="ECO:0000313" key="2">
    <source>
        <dbReference type="Proteomes" id="UP000053105"/>
    </source>
</evidence>
<dbReference type="OrthoDB" id="7605339at2759"/>
<name>A0A0M9A275_9HYME</name>
<dbReference type="AlphaFoldDB" id="A0A0M9A275"/>
<dbReference type="Proteomes" id="UP000053105">
    <property type="component" value="Unassembled WGS sequence"/>
</dbReference>
<accession>A0A0M9A275</accession>
<proteinExistence type="predicted"/>
<gene>
    <name evidence="1" type="ORF">WN51_00426</name>
</gene>
<organism evidence="1 2">
    <name type="scientific">Melipona quadrifasciata</name>
    <dbReference type="NCBI Taxonomy" id="166423"/>
    <lineage>
        <taxon>Eukaryota</taxon>
        <taxon>Metazoa</taxon>
        <taxon>Ecdysozoa</taxon>
        <taxon>Arthropoda</taxon>
        <taxon>Hexapoda</taxon>
        <taxon>Insecta</taxon>
        <taxon>Pterygota</taxon>
        <taxon>Neoptera</taxon>
        <taxon>Endopterygota</taxon>
        <taxon>Hymenoptera</taxon>
        <taxon>Apocrita</taxon>
        <taxon>Aculeata</taxon>
        <taxon>Apoidea</taxon>
        <taxon>Anthophila</taxon>
        <taxon>Apidae</taxon>
        <taxon>Melipona</taxon>
    </lineage>
</organism>
<evidence type="ECO:0000313" key="1">
    <source>
        <dbReference type="EMBL" id="KOX74443.1"/>
    </source>
</evidence>
<keyword evidence="2" id="KW-1185">Reference proteome</keyword>
<reference evidence="1 2" key="1">
    <citation type="submission" date="2015-07" db="EMBL/GenBank/DDBJ databases">
        <title>The genome of Melipona quadrifasciata.</title>
        <authorList>
            <person name="Pan H."/>
            <person name="Kapheim K."/>
        </authorList>
    </citation>
    <scope>NUCLEOTIDE SEQUENCE [LARGE SCALE GENOMIC DNA]</scope>
    <source>
        <strain evidence="1">0111107301</strain>
        <tissue evidence="1">Whole body</tissue>
    </source>
</reference>
<sequence length="242" mass="27462">MTRLNTRAASILYDFDTSSSQSYDLSSSSQNALPQEHILHENEIASSIIAANCGINYSNEKLEEHWKMRQKEASLCSKDTSFKKDVQSGNYNDKNLITEVSNENTKIEDKDNIENIESILKKCRLNKNAVVRGLLNSQKISINDLYLPNDSTDIKKDNMPDANVPSISQENYTRFVQCPEASEVFVPFLQVGSIPEDKYKNIDFTVPHIGKKKATTPRQFYVNMDDSEFNFVKTGSVKKKTN</sequence>
<protein>
    <submittedName>
        <fullName evidence="1">Uncharacterized protein</fullName>
    </submittedName>
</protein>
<dbReference type="EMBL" id="KQ435789">
    <property type="protein sequence ID" value="KOX74443.1"/>
    <property type="molecule type" value="Genomic_DNA"/>
</dbReference>